<dbReference type="PROSITE" id="PS51421">
    <property type="entry name" value="RAS"/>
    <property type="match status" value="1"/>
</dbReference>
<name>A0AAV2N2E6_9HYME</name>
<dbReference type="InterPro" id="IPR027417">
    <property type="entry name" value="P-loop_NTPase"/>
</dbReference>
<dbReference type="AlphaFoldDB" id="A0AAV2N2E6"/>
<dbReference type="SMART" id="SM00174">
    <property type="entry name" value="RHO"/>
    <property type="match status" value="1"/>
</dbReference>
<evidence type="ECO:0008006" key="5">
    <source>
        <dbReference type="Google" id="ProtNLM"/>
    </source>
</evidence>
<dbReference type="Pfam" id="PF00071">
    <property type="entry name" value="Ras"/>
    <property type="match status" value="1"/>
</dbReference>
<organism evidence="3 4">
    <name type="scientific">Lasius platythorax</name>
    <dbReference type="NCBI Taxonomy" id="488582"/>
    <lineage>
        <taxon>Eukaryota</taxon>
        <taxon>Metazoa</taxon>
        <taxon>Ecdysozoa</taxon>
        <taxon>Arthropoda</taxon>
        <taxon>Hexapoda</taxon>
        <taxon>Insecta</taxon>
        <taxon>Pterygota</taxon>
        <taxon>Neoptera</taxon>
        <taxon>Endopterygota</taxon>
        <taxon>Hymenoptera</taxon>
        <taxon>Apocrita</taxon>
        <taxon>Aculeata</taxon>
        <taxon>Formicoidea</taxon>
        <taxon>Formicidae</taxon>
        <taxon>Formicinae</taxon>
        <taxon>Lasius</taxon>
        <taxon>Lasius</taxon>
    </lineage>
</organism>
<keyword evidence="2" id="KW-0547">Nucleotide-binding</keyword>
<dbReference type="PROSITE" id="PS51419">
    <property type="entry name" value="RAB"/>
    <property type="match status" value="1"/>
</dbReference>
<gene>
    <name evidence="3" type="ORF">LPLAT_LOCUS601</name>
</gene>
<dbReference type="GO" id="GO:0003924">
    <property type="term" value="F:GTPase activity"/>
    <property type="evidence" value="ECO:0007669"/>
    <property type="project" value="InterPro"/>
</dbReference>
<evidence type="ECO:0000256" key="1">
    <source>
        <dbReference type="ARBA" id="ARBA00006270"/>
    </source>
</evidence>
<protein>
    <recommendedName>
        <fullName evidence="5">Ras-related protein Rab-24</fullName>
    </recommendedName>
</protein>
<sequence length="201" mass="22850">MNRVDLKIVLLGNAMVGKTSLMERYVHDSFNGNRPYQNTIGTVFAARQVQVNGVSLVMGIWDTAGSEKYDSMTRTYYRGAKAAIVCYDITKLSTFQRAKHWVRELKSVEENCKVYLCATKKDLCDEGFVSDDPDLQNIVERYAKGTQTKLFITSSKTGENVDELFDEIVQDFVSNPENLQQVEQAIVLSRKSEKRYCCTLI</sequence>
<dbReference type="GO" id="GO:0005525">
    <property type="term" value="F:GTP binding"/>
    <property type="evidence" value="ECO:0007669"/>
    <property type="project" value="InterPro"/>
</dbReference>
<evidence type="ECO:0000313" key="4">
    <source>
        <dbReference type="Proteomes" id="UP001497644"/>
    </source>
</evidence>
<comment type="similarity">
    <text evidence="1">Belongs to the small GTPase superfamily. Rab family.</text>
</comment>
<dbReference type="PANTHER" id="PTHR47978">
    <property type="match status" value="1"/>
</dbReference>
<dbReference type="FunFam" id="3.40.50.300:FF:001204">
    <property type="entry name" value="Small GTP-binding protein, putative"/>
    <property type="match status" value="1"/>
</dbReference>
<dbReference type="PRINTS" id="PR00449">
    <property type="entry name" value="RASTRNSFRMNG"/>
</dbReference>
<evidence type="ECO:0000313" key="3">
    <source>
        <dbReference type="EMBL" id="CAL1673791.1"/>
    </source>
</evidence>
<dbReference type="NCBIfam" id="TIGR00231">
    <property type="entry name" value="small_GTP"/>
    <property type="match status" value="1"/>
</dbReference>
<dbReference type="SMART" id="SM00173">
    <property type="entry name" value="RAS"/>
    <property type="match status" value="1"/>
</dbReference>
<proteinExistence type="inferred from homology"/>
<dbReference type="InterPro" id="IPR001806">
    <property type="entry name" value="Small_GTPase"/>
</dbReference>
<dbReference type="SMART" id="SM00176">
    <property type="entry name" value="RAN"/>
    <property type="match status" value="1"/>
</dbReference>
<accession>A0AAV2N2E6</accession>
<keyword evidence="4" id="KW-1185">Reference proteome</keyword>
<dbReference type="Proteomes" id="UP001497644">
    <property type="component" value="Chromosome 1"/>
</dbReference>
<dbReference type="SUPFAM" id="SSF52540">
    <property type="entry name" value="P-loop containing nucleoside triphosphate hydrolases"/>
    <property type="match status" value="1"/>
</dbReference>
<dbReference type="InterPro" id="IPR005225">
    <property type="entry name" value="Small_GTP-bd"/>
</dbReference>
<dbReference type="Gene3D" id="3.40.50.300">
    <property type="entry name" value="P-loop containing nucleotide triphosphate hydrolases"/>
    <property type="match status" value="1"/>
</dbReference>
<reference evidence="3 4" key="1">
    <citation type="submission" date="2024-04" db="EMBL/GenBank/DDBJ databases">
        <authorList>
            <consortium name="Molecular Ecology Group"/>
        </authorList>
    </citation>
    <scope>NUCLEOTIDE SEQUENCE [LARGE SCALE GENOMIC DNA]</scope>
</reference>
<evidence type="ECO:0000256" key="2">
    <source>
        <dbReference type="ARBA" id="ARBA00022741"/>
    </source>
</evidence>
<dbReference type="SMART" id="SM00175">
    <property type="entry name" value="RAB"/>
    <property type="match status" value="1"/>
</dbReference>
<dbReference type="EMBL" id="OZ034824">
    <property type="protein sequence ID" value="CAL1673791.1"/>
    <property type="molecule type" value="Genomic_DNA"/>
</dbReference>